<comment type="caution">
    <text evidence="1">The sequence shown here is derived from an EMBL/GenBank/DDBJ whole genome shotgun (WGS) entry which is preliminary data.</text>
</comment>
<sequence>MPSISTLISILILTLFNSLSFAQTFRITGKVTDQLKRPVAFASVYSKYPSIGTSANSEGEFQLTLKPGNYELIFKAVGYKMVIKPVVLQGDQQLNVELYSENYQLNDVIVKASKEDPAYEIIRHAIKKRKTYLHEVKAFTADVYIKGLQKLKDAPKKFLGKSIDELGKEIGLDSNRRGIIYLSESESRYSFTEPDLVHEEMISSKVSGSNRAFSFNRASDMQVNFYENYQDWTGLSNRPLVSPIADNAFLYYRYKYIGAVNENGETVNKIQVIPKRQHDPAFSGFIYILEDSWRISALDLTITKDANINFVDTLQVNQQFYPVTDKIWMPSSTKFEFSGGVFGFKFLGYFIAVYRSYNLHPQLAKKDFNEVVRITKDVAKRDSSYWQQARPVPLTAEERTDYQKKDALAKRRESKVYLDSLDSAGNRFKPLSFLFGEGYSARNRYRKENFHINSMLQSVLFNTVEGFALNVGAGYTKQIDTLNNRYLNLNGHLRYGFSNKLFSANTDGNIPLGKATIGFRLGSDVVDLNNTASIPSLINGIYSLLAERNLQKLYRRQEIALNYSQRIAGGLIVNAGAAYADRRTLSNTSDFKIIDIKSREYTSNNPFHPDQDVPLFPQNQAFKVSGRLSYDFSNKYATYPAGRVYLPSKWPKLGVSYTQAFKGFLSSDTKYSQLSADLSKESIHTGMYGSFSFFVGAGKFLNRDNAYFPDYFQFKSNEVAILRETLNNFLLLDYYLYSTPDKYIEGHAEQNFSGFFLNKVPLIRKLKLQEIVGFNYLSTPILNNYSELTVGVQYLAFRLTYAWSFNRGENQSQGIRVSARF</sequence>
<keyword evidence="1" id="KW-0121">Carboxypeptidase</keyword>
<name>A0A7K1YGD3_9SPHI</name>
<organism evidence="1 2">
    <name type="scientific">Hufsiella arboris</name>
    <dbReference type="NCBI Taxonomy" id="2695275"/>
    <lineage>
        <taxon>Bacteria</taxon>
        <taxon>Pseudomonadati</taxon>
        <taxon>Bacteroidota</taxon>
        <taxon>Sphingobacteriia</taxon>
        <taxon>Sphingobacteriales</taxon>
        <taxon>Sphingobacteriaceae</taxon>
        <taxon>Hufsiella</taxon>
    </lineage>
</organism>
<proteinExistence type="predicted"/>
<dbReference type="GO" id="GO:0004180">
    <property type="term" value="F:carboxypeptidase activity"/>
    <property type="evidence" value="ECO:0007669"/>
    <property type="project" value="UniProtKB-KW"/>
</dbReference>
<dbReference type="InterPro" id="IPR008969">
    <property type="entry name" value="CarboxyPept-like_regulatory"/>
</dbReference>
<dbReference type="AlphaFoldDB" id="A0A7K1YGD3"/>
<protein>
    <submittedName>
        <fullName evidence="1">Carboxypeptidase-like regulatory domain-containing protein</fullName>
    </submittedName>
</protein>
<dbReference type="Gene3D" id="2.60.40.1120">
    <property type="entry name" value="Carboxypeptidase-like, regulatory domain"/>
    <property type="match status" value="1"/>
</dbReference>
<dbReference type="EMBL" id="WVHT01000012">
    <property type="protein sequence ID" value="MXV53059.1"/>
    <property type="molecule type" value="Genomic_DNA"/>
</dbReference>
<gene>
    <name evidence="1" type="ORF">GS399_18975</name>
</gene>
<evidence type="ECO:0000313" key="1">
    <source>
        <dbReference type="EMBL" id="MXV53059.1"/>
    </source>
</evidence>
<dbReference type="Pfam" id="PF13715">
    <property type="entry name" value="CarbopepD_reg_2"/>
    <property type="match status" value="1"/>
</dbReference>
<dbReference type="Proteomes" id="UP000466586">
    <property type="component" value="Unassembled WGS sequence"/>
</dbReference>
<evidence type="ECO:0000313" key="2">
    <source>
        <dbReference type="Proteomes" id="UP000466586"/>
    </source>
</evidence>
<dbReference type="SUPFAM" id="SSF49464">
    <property type="entry name" value="Carboxypeptidase regulatory domain-like"/>
    <property type="match status" value="1"/>
</dbReference>
<dbReference type="Pfam" id="PF18939">
    <property type="entry name" value="DUF5686"/>
    <property type="match status" value="1"/>
</dbReference>
<reference evidence="1 2" key="1">
    <citation type="submission" date="2019-11" db="EMBL/GenBank/DDBJ databases">
        <title>Pedobacter sp. HMF7647 Genome sequencing and assembly.</title>
        <authorList>
            <person name="Kang H."/>
            <person name="Kim H."/>
            <person name="Joh K."/>
        </authorList>
    </citation>
    <scope>NUCLEOTIDE SEQUENCE [LARGE SCALE GENOMIC DNA]</scope>
    <source>
        <strain evidence="1 2">HMF7647</strain>
    </source>
</reference>
<keyword evidence="2" id="KW-1185">Reference proteome</keyword>
<dbReference type="RefSeq" id="WP_160846237.1">
    <property type="nucleotide sequence ID" value="NZ_WVHT01000012.1"/>
</dbReference>
<dbReference type="InterPro" id="IPR043741">
    <property type="entry name" value="DUF5686"/>
</dbReference>
<accession>A0A7K1YGD3</accession>
<keyword evidence="1" id="KW-0645">Protease</keyword>
<keyword evidence="1" id="KW-0378">Hydrolase</keyword>